<evidence type="ECO:0000259" key="1">
    <source>
        <dbReference type="SMART" id="SM01001"/>
    </source>
</evidence>
<dbReference type="PANTHER" id="PTHR43064">
    <property type="entry name" value="PHOSPHORIBOSYLAMINOIMIDAZOLE CARBOXYLASE-RELATED"/>
    <property type="match status" value="1"/>
</dbReference>
<dbReference type="RefSeq" id="WP_013193919.1">
    <property type="nucleotide sequence ID" value="NC_014253.1"/>
</dbReference>
<dbReference type="PANTHER" id="PTHR43064:SF1">
    <property type="entry name" value="SLL1489 PROTEIN"/>
    <property type="match status" value="1"/>
</dbReference>
<dbReference type="Gene3D" id="3.40.50.1970">
    <property type="match status" value="1"/>
</dbReference>
<dbReference type="SUPFAM" id="SSF52255">
    <property type="entry name" value="N5-CAIR mutase (phosphoribosylaminoimidazole carboxylase, PurE)"/>
    <property type="match status" value="1"/>
</dbReference>
<evidence type="ECO:0000313" key="3">
    <source>
        <dbReference type="Proteomes" id="UP000000391"/>
    </source>
</evidence>
<proteinExistence type="predicted"/>
<keyword evidence="3" id="KW-1185">Reference proteome</keyword>
<dbReference type="NCBIfam" id="NF033503">
    <property type="entry name" value="LarB"/>
    <property type="match status" value="1"/>
</dbReference>
<gene>
    <name evidence="2" type="ordered locus">Metev_0433</name>
</gene>
<dbReference type="HOGENOM" id="CLU_065705_0_0_2"/>
<dbReference type="SMART" id="SM01001">
    <property type="entry name" value="AIRC"/>
    <property type="match status" value="1"/>
</dbReference>
<dbReference type="STRING" id="644295.Metev_0433"/>
<feature type="domain" description="PurE" evidence="1">
    <location>
        <begin position="120"/>
        <end position="253"/>
    </location>
</feature>
<protein>
    <submittedName>
        <fullName evidence="2">1-(5-phosphoribosyl)-5-amino-4-imidazole-carboxylate (AIR) carboxylase</fullName>
    </submittedName>
</protein>
<dbReference type="InterPro" id="IPR039476">
    <property type="entry name" value="P2CMN_synthase_LarB"/>
</dbReference>
<dbReference type="Proteomes" id="UP000000391">
    <property type="component" value="Chromosome"/>
</dbReference>
<dbReference type="GO" id="GO:0006189">
    <property type="term" value="P:'de novo' IMP biosynthetic process"/>
    <property type="evidence" value="ECO:0007669"/>
    <property type="project" value="InterPro"/>
</dbReference>
<dbReference type="OrthoDB" id="372165at2157"/>
<organism evidence="2 3">
    <name type="scientific">Methanohalobium evestigatum (strain ATCC BAA-1072 / DSM 3721 / NBRC 107634 / OCM 161 / Z-7303)</name>
    <dbReference type="NCBI Taxonomy" id="644295"/>
    <lineage>
        <taxon>Archaea</taxon>
        <taxon>Methanobacteriati</taxon>
        <taxon>Methanobacteriota</taxon>
        <taxon>Stenosarchaea group</taxon>
        <taxon>Methanomicrobia</taxon>
        <taxon>Methanosarcinales</taxon>
        <taxon>Methanosarcinaceae</taxon>
        <taxon>Methanohalobium</taxon>
    </lineage>
</organism>
<accession>D7E809</accession>
<dbReference type="Pfam" id="PF00731">
    <property type="entry name" value="AIRC"/>
    <property type="match status" value="1"/>
</dbReference>
<dbReference type="KEGG" id="mev:Metev_0433"/>
<dbReference type="EMBL" id="CP002069">
    <property type="protein sequence ID" value="ADI73351.1"/>
    <property type="molecule type" value="Genomic_DNA"/>
</dbReference>
<evidence type="ECO:0000313" key="2">
    <source>
        <dbReference type="EMBL" id="ADI73351.1"/>
    </source>
</evidence>
<dbReference type="AlphaFoldDB" id="D7E809"/>
<sequence>MKLEDVLLKIQNGEMDIDSAANEIHSMSYTEVSDFAKIDSHRMCRTGIPEAVLAEGKEPDDLVEIVKKQVDCAGRVLVTRVSAEQIAKLRSNFESDNIEWNERANAAVINNGTQCPETGGVVGILSGGTTDVGVAEEANIVASEMGCKTITAYDVGVAGIHRLFPQISRLKETGVDAVIVAAGREGTLPTIVSGLIDVPVIGLPVSTGYGAGGLGQAALMSMLQSCSVISVVNIDAGFVAGAFAAQIANKVAKARNG</sequence>
<reference evidence="2 3" key="1">
    <citation type="submission" date="2010-06" db="EMBL/GenBank/DDBJ databases">
        <title>Complete sequence chromosome of Methanohalobium evestigatum Z-7303.</title>
        <authorList>
            <consortium name="US DOE Joint Genome Institute"/>
            <person name="Lucas S."/>
            <person name="Copeland A."/>
            <person name="Lapidus A."/>
            <person name="Cheng J.-F."/>
            <person name="Bruce D."/>
            <person name="Goodwin L."/>
            <person name="Pitluck S."/>
            <person name="Saunders E."/>
            <person name="Detter J.C."/>
            <person name="Han C."/>
            <person name="Tapia R."/>
            <person name="Land M."/>
            <person name="Hauser L."/>
            <person name="Kyrpides N."/>
            <person name="Mikhailova N."/>
            <person name="Sieprawska-Lupa M."/>
            <person name="Whitman W.B."/>
            <person name="Anderson I."/>
            <person name="Woyke T."/>
        </authorList>
    </citation>
    <scope>NUCLEOTIDE SEQUENCE [LARGE SCALE GENOMIC DNA]</scope>
    <source>
        <strain evidence="3">ATCC BAA-1072 / DSM 3721 / NBRC 107634 / OCM 161 / Z-7303</strain>
    </source>
</reference>
<dbReference type="GeneID" id="9346052"/>
<dbReference type="InterPro" id="IPR000031">
    <property type="entry name" value="PurE_dom"/>
</dbReference>
<dbReference type="GO" id="GO:0016787">
    <property type="term" value="F:hydrolase activity"/>
    <property type="evidence" value="ECO:0007669"/>
    <property type="project" value="InterPro"/>
</dbReference>
<name>D7E809_METEZ</name>